<feature type="compositionally biased region" description="Polar residues" evidence="1">
    <location>
        <begin position="341"/>
        <end position="354"/>
    </location>
</feature>
<protein>
    <recommendedName>
        <fullName evidence="5">Proteophosphoglycan ppg4</fullName>
    </recommendedName>
</protein>
<feature type="transmembrane region" description="Helical" evidence="2">
    <location>
        <begin position="20"/>
        <end position="39"/>
    </location>
</feature>
<keyword evidence="2" id="KW-0472">Membrane</keyword>
<evidence type="ECO:0000313" key="4">
    <source>
        <dbReference type="Proteomes" id="UP001215280"/>
    </source>
</evidence>
<feature type="transmembrane region" description="Helical" evidence="2">
    <location>
        <begin position="271"/>
        <end position="293"/>
    </location>
</feature>
<evidence type="ECO:0000256" key="1">
    <source>
        <dbReference type="SAM" id="MobiDB-lite"/>
    </source>
</evidence>
<feature type="region of interest" description="Disordered" evidence="1">
    <location>
        <begin position="304"/>
        <end position="354"/>
    </location>
</feature>
<evidence type="ECO:0008006" key="5">
    <source>
        <dbReference type="Google" id="ProtNLM"/>
    </source>
</evidence>
<comment type="caution">
    <text evidence="3">The sequence shown here is derived from an EMBL/GenBank/DDBJ whole genome shotgun (WGS) entry which is preliminary data.</text>
</comment>
<evidence type="ECO:0000313" key="3">
    <source>
        <dbReference type="EMBL" id="KAJ7770892.1"/>
    </source>
</evidence>
<feature type="transmembrane region" description="Helical" evidence="2">
    <location>
        <begin position="160"/>
        <end position="181"/>
    </location>
</feature>
<keyword evidence="2" id="KW-1133">Transmembrane helix</keyword>
<keyword evidence="2" id="KW-0812">Transmembrane</keyword>
<proteinExistence type="predicted"/>
<keyword evidence="4" id="KW-1185">Reference proteome</keyword>
<feature type="compositionally biased region" description="Basic and acidic residues" evidence="1">
    <location>
        <begin position="304"/>
        <end position="336"/>
    </location>
</feature>
<evidence type="ECO:0000256" key="2">
    <source>
        <dbReference type="SAM" id="Phobius"/>
    </source>
</evidence>
<organism evidence="3 4">
    <name type="scientific">Mycena maculata</name>
    <dbReference type="NCBI Taxonomy" id="230809"/>
    <lineage>
        <taxon>Eukaryota</taxon>
        <taxon>Fungi</taxon>
        <taxon>Dikarya</taxon>
        <taxon>Basidiomycota</taxon>
        <taxon>Agaricomycotina</taxon>
        <taxon>Agaricomycetes</taxon>
        <taxon>Agaricomycetidae</taxon>
        <taxon>Agaricales</taxon>
        <taxon>Marasmiineae</taxon>
        <taxon>Mycenaceae</taxon>
        <taxon>Mycena</taxon>
    </lineage>
</organism>
<gene>
    <name evidence="3" type="ORF">DFH07DRAFT_258910</name>
</gene>
<accession>A0AAD7JUM7</accession>
<dbReference type="AlphaFoldDB" id="A0AAD7JUM7"/>
<dbReference type="Proteomes" id="UP001215280">
    <property type="component" value="Unassembled WGS sequence"/>
</dbReference>
<feature type="transmembrane region" description="Helical" evidence="2">
    <location>
        <begin position="193"/>
        <end position="215"/>
    </location>
</feature>
<name>A0AAD7JUM7_9AGAR</name>
<feature type="transmembrane region" description="Helical" evidence="2">
    <location>
        <begin position="227"/>
        <end position="244"/>
    </location>
</feature>
<reference evidence="3" key="1">
    <citation type="submission" date="2023-03" db="EMBL/GenBank/DDBJ databases">
        <title>Massive genome expansion in bonnet fungi (Mycena s.s.) driven by repeated elements and novel gene families across ecological guilds.</title>
        <authorList>
            <consortium name="Lawrence Berkeley National Laboratory"/>
            <person name="Harder C.B."/>
            <person name="Miyauchi S."/>
            <person name="Viragh M."/>
            <person name="Kuo A."/>
            <person name="Thoen E."/>
            <person name="Andreopoulos B."/>
            <person name="Lu D."/>
            <person name="Skrede I."/>
            <person name="Drula E."/>
            <person name="Henrissat B."/>
            <person name="Morin E."/>
            <person name="Kohler A."/>
            <person name="Barry K."/>
            <person name="LaButti K."/>
            <person name="Morin E."/>
            <person name="Salamov A."/>
            <person name="Lipzen A."/>
            <person name="Mereny Z."/>
            <person name="Hegedus B."/>
            <person name="Baldrian P."/>
            <person name="Stursova M."/>
            <person name="Weitz H."/>
            <person name="Taylor A."/>
            <person name="Grigoriev I.V."/>
            <person name="Nagy L.G."/>
            <person name="Martin F."/>
            <person name="Kauserud H."/>
        </authorList>
    </citation>
    <scope>NUCLEOTIDE SEQUENCE</scope>
    <source>
        <strain evidence="3">CBHHK188m</strain>
    </source>
</reference>
<dbReference type="EMBL" id="JARJLG010000023">
    <property type="protein sequence ID" value="KAJ7770892.1"/>
    <property type="molecule type" value="Genomic_DNA"/>
</dbReference>
<sequence>MSAPSLVGGTALRAYDLPAGIVFAAVYGLLLPAFIYRMVDRSSRTFILIQIIFFAAERVVVFSLRAAETTHSNIETLGLNEYQQATFALGFLNLTHVVAKLARTVLVNTTKGPESSTETSEPALVTSSSFGLWRPTTKPASPPAVDDPRSRYWFRRWSECMGVLYLAAMVTAIVATANIYAANDVVPNRRDQALRYSSAAIGLVLVLALSGILLWAQRYVPRVDQRAVRFLLAATTLLTIPPIYRLVVMRSTTPNIADADHQPLNTLSDKAAFYVLHVLPEWTVVAMLCMFNVRDICHTGLKGDEGWRDESPKERAKREKKDQERAMKKAAKDKNAAFEMKSTSNATDSISSLA</sequence>